<keyword evidence="1" id="KW-0472">Membrane</keyword>
<reference evidence="3" key="1">
    <citation type="submission" date="2020-07" db="EMBL/GenBank/DDBJ databases">
        <title>Huge and variable diversity of episymbiotic CPR bacteria and DPANN archaea in groundwater ecosystems.</title>
        <authorList>
            <person name="He C.Y."/>
            <person name="Keren R."/>
            <person name="Whittaker M."/>
            <person name="Farag I.F."/>
            <person name="Doudna J."/>
            <person name="Cate J.H.D."/>
            <person name="Banfield J.F."/>
        </authorList>
    </citation>
    <scope>NUCLEOTIDE SEQUENCE</scope>
    <source>
        <strain evidence="3">NC_groundwater_580_Pr5_B-0.1um_64_19</strain>
    </source>
</reference>
<sequence>MIPRHVSIAVALLMVVVFLTGFYVLQLKQKAEQAAQRTDTRPVAPPAAGPEEPVTLTIAYDDDAVFRRRQVSVPLPPERTERAREVLRALLAEYTQKPSPHPLADGADIREVFLVDDLAIVDLNPIVADSHRSGAFVETLTVTSLVETLSQNVPGIRRVRFLVDGKERETLAGHADLMATYDVKQVDELVRGLQ</sequence>
<feature type="domain" description="GerMN" evidence="2">
    <location>
        <begin position="83"/>
        <end position="172"/>
    </location>
</feature>
<protein>
    <submittedName>
        <fullName evidence="3">GerMN domain-containing protein</fullName>
    </submittedName>
</protein>
<evidence type="ECO:0000313" key="3">
    <source>
        <dbReference type="EMBL" id="MBI2678443.1"/>
    </source>
</evidence>
<dbReference type="AlphaFoldDB" id="A0A932A826"/>
<evidence type="ECO:0000256" key="1">
    <source>
        <dbReference type="SAM" id="Phobius"/>
    </source>
</evidence>
<keyword evidence="1" id="KW-1133">Transmembrane helix</keyword>
<organism evidence="3 4">
    <name type="scientific">Candidatus Korobacter versatilis</name>
    <dbReference type="NCBI Taxonomy" id="658062"/>
    <lineage>
        <taxon>Bacteria</taxon>
        <taxon>Pseudomonadati</taxon>
        <taxon>Acidobacteriota</taxon>
        <taxon>Terriglobia</taxon>
        <taxon>Terriglobales</taxon>
        <taxon>Candidatus Korobacteraceae</taxon>
        <taxon>Candidatus Korobacter</taxon>
    </lineage>
</organism>
<name>A0A932A826_9BACT</name>
<comment type="caution">
    <text evidence="3">The sequence shown here is derived from an EMBL/GenBank/DDBJ whole genome shotgun (WGS) entry which is preliminary data.</text>
</comment>
<dbReference type="Proteomes" id="UP000779809">
    <property type="component" value="Unassembled WGS sequence"/>
</dbReference>
<evidence type="ECO:0000259" key="2">
    <source>
        <dbReference type="SMART" id="SM00909"/>
    </source>
</evidence>
<evidence type="ECO:0000313" key="4">
    <source>
        <dbReference type="Proteomes" id="UP000779809"/>
    </source>
</evidence>
<accession>A0A932A826</accession>
<dbReference type="InterPro" id="IPR019606">
    <property type="entry name" value="GerMN"/>
</dbReference>
<dbReference type="EMBL" id="JACPNR010000009">
    <property type="protein sequence ID" value="MBI2678443.1"/>
    <property type="molecule type" value="Genomic_DNA"/>
</dbReference>
<keyword evidence="1" id="KW-0812">Transmembrane</keyword>
<feature type="transmembrane region" description="Helical" evidence="1">
    <location>
        <begin position="6"/>
        <end position="25"/>
    </location>
</feature>
<dbReference type="SMART" id="SM00909">
    <property type="entry name" value="Germane"/>
    <property type="match status" value="1"/>
</dbReference>
<proteinExistence type="predicted"/>
<gene>
    <name evidence="3" type="ORF">HYX28_06650</name>
</gene>
<dbReference type="Pfam" id="PF10646">
    <property type="entry name" value="Germane"/>
    <property type="match status" value="1"/>
</dbReference>